<organism evidence="2 3">
    <name type="scientific">Knoellia flava</name>
    <dbReference type="NCBI Taxonomy" id="913969"/>
    <lineage>
        <taxon>Bacteria</taxon>
        <taxon>Bacillati</taxon>
        <taxon>Actinomycetota</taxon>
        <taxon>Actinomycetes</taxon>
        <taxon>Micrococcales</taxon>
        <taxon>Intrasporangiaceae</taxon>
        <taxon>Knoellia</taxon>
    </lineage>
</organism>
<reference evidence="2" key="1">
    <citation type="journal article" date="2014" name="Int. J. Syst. Evol. Microbiol.">
        <title>Complete genome sequence of Corynebacterium casei LMG S-19264T (=DSM 44701T), isolated from a smear-ripened cheese.</title>
        <authorList>
            <consortium name="US DOE Joint Genome Institute (JGI-PGF)"/>
            <person name="Walter F."/>
            <person name="Albersmeier A."/>
            <person name="Kalinowski J."/>
            <person name="Ruckert C."/>
        </authorList>
    </citation>
    <scope>NUCLEOTIDE SEQUENCE</scope>
    <source>
        <strain evidence="2">CGMCC 1.10749</strain>
    </source>
</reference>
<dbReference type="Proteomes" id="UP000628079">
    <property type="component" value="Unassembled WGS sequence"/>
</dbReference>
<dbReference type="RefSeq" id="WP_156971551.1">
    <property type="nucleotide sequence ID" value="NZ_BMEA01000002.1"/>
</dbReference>
<dbReference type="AlphaFoldDB" id="A0A8H9FT47"/>
<protein>
    <submittedName>
        <fullName evidence="2">Uncharacterized protein</fullName>
    </submittedName>
</protein>
<name>A0A8H9FT47_9MICO</name>
<accession>A0A8H9FT47</accession>
<feature type="compositionally biased region" description="Low complexity" evidence="1">
    <location>
        <begin position="153"/>
        <end position="167"/>
    </location>
</feature>
<proteinExistence type="predicted"/>
<evidence type="ECO:0000313" key="3">
    <source>
        <dbReference type="Proteomes" id="UP000628079"/>
    </source>
</evidence>
<gene>
    <name evidence="2" type="ORF">GCM10011314_21150</name>
</gene>
<feature type="region of interest" description="Disordered" evidence="1">
    <location>
        <begin position="153"/>
        <end position="194"/>
    </location>
</feature>
<reference evidence="2" key="2">
    <citation type="submission" date="2020-09" db="EMBL/GenBank/DDBJ databases">
        <authorList>
            <person name="Sun Q."/>
            <person name="Zhou Y."/>
        </authorList>
    </citation>
    <scope>NUCLEOTIDE SEQUENCE</scope>
    <source>
        <strain evidence="2">CGMCC 1.10749</strain>
    </source>
</reference>
<comment type="caution">
    <text evidence="2">The sequence shown here is derived from an EMBL/GenBank/DDBJ whole genome shotgun (WGS) entry which is preliminary data.</text>
</comment>
<sequence length="302" mass="31160">MRRRVVAGLAVLLVVVAATVWWRVVRAPERPGVPADALSPAGTSLPDGLVVPVGSRLVGQPAATVTAEGVPGWRAVLLVDDDPLRAWRSLVGTLDDTLGLSLDTSSVPGCTREDGLTCALDVAGSSSSGRTSLVGARIERVEGDVTGRWTIVLTGEDGGTTPPGDLPSWPGGDVPEAPGARPRPGTGEPLATETLADRKDCGRYVLLAGSELLVQYSRGSQTGGFGVLLRVSSEADVAEVAAAYAEQARQHDGPVETTTRRTSTATVTRLVPPGGAGGHQATILAVDVASGDDLIYYDLLND</sequence>
<evidence type="ECO:0000256" key="1">
    <source>
        <dbReference type="SAM" id="MobiDB-lite"/>
    </source>
</evidence>
<evidence type="ECO:0000313" key="2">
    <source>
        <dbReference type="EMBL" id="GGB81315.1"/>
    </source>
</evidence>
<dbReference type="EMBL" id="BMEA01000002">
    <property type="protein sequence ID" value="GGB81315.1"/>
    <property type="molecule type" value="Genomic_DNA"/>
</dbReference>